<proteinExistence type="predicted"/>
<feature type="non-terminal residue" evidence="1">
    <location>
        <position position="1"/>
    </location>
</feature>
<dbReference type="AlphaFoldDB" id="A0A392SJE2"/>
<protein>
    <submittedName>
        <fullName evidence="1">Uncharacterized protein</fullName>
    </submittedName>
</protein>
<keyword evidence="2" id="KW-1185">Reference proteome</keyword>
<dbReference type="Proteomes" id="UP000265520">
    <property type="component" value="Unassembled WGS sequence"/>
</dbReference>
<sequence>ELKDCEKGKEFNLTFLRKMKSEYRRTQEASR</sequence>
<name>A0A392SJE2_9FABA</name>
<evidence type="ECO:0000313" key="1">
    <source>
        <dbReference type="EMBL" id="MCI48075.1"/>
    </source>
</evidence>
<organism evidence="1 2">
    <name type="scientific">Trifolium medium</name>
    <dbReference type="NCBI Taxonomy" id="97028"/>
    <lineage>
        <taxon>Eukaryota</taxon>
        <taxon>Viridiplantae</taxon>
        <taxon>Streptophyta</taxon>
        <taxon>Embryophyta</taxon>
        <taxon>Tracheophyta</taxon>
        <taxon>Spermatophyta</taxon>
        <taxon>Magnoliopsida</taxon>
        <taxon>eudicotyledons</taxon>
        <taxon>Gunneridae</taxon>
        <taxon>Pentapetalae</taxon>
        <taxon>rosids</taxon>
        <taxon>fabids</taxon>
        <taxon>Fabales</taxon>
        <taxon>Fabaceae</taxon>
        <taxon>Papilionoideae</taxon>
        <taxon>50 kb inversion clade</taxon>
        <taxon>NPAAA clade</taxon>
        <taxon>Hologalegina</taxon>
        <taxon>IRL clade</taxon>
        <taxon>Trifolieae</taxon>
        <taxon>Trifolium</taxon>
    </lineage>
</organism>
<accession>A0A392SJE2</accession>
<dbReference type="EMBL" id="LXQA010381184">
    <property type="protein sequence ID" value="MCI48075.1"/>
    <property type="molecule type" value="Genomic_DNA"/>
</dbReference>
<reference evidence="1 2" key="1">
    <citation type="journal article" date="2018" name="Front. Plant Sci.">
        <title>Red Clover (Trifolium pratense) and Zigzag Clover (T. medium) - A Picture of Genomic Similarities and Differences.</title>
        <authorList>
            <person name="Dluhosova J."/>
            <person name="Istvanek J."/>
            <person name="Nedelnik J."/>
            <person name="Repkova J."/>
        </authorList>
    </citation>
    <scope>NUCLEOTIDE SEQUENCE [LARGE SCALE GENOMIC DNA]</scope>
    <source>
        <strain evidence="2">cv. 10/8</strain>
        <tissue evidence="1">Leaf</tissue>
    </source>
</reference>
<comment type="caution">
    <text evidence="1">The sequence shown here is derived from an EMBL/GenBank/DDBJ whole genome shotgun (WGS) entry which is preliminary data.</text>
</comment>
<evidence type="ECO:0000313" key="2">
    <source>
        <dbReference type="Proteomes" id="UP000265520"/>
    </source>
</evidence>